<feature type="region of interest" description="Disordered" evidence="1">
    <location>
        <begin position="390"/>
        <end position="428"/>
    </location>
</feature>
<comment type="caution">
    <text evidence="4">The sequence shown here is derived from an EMBL/GenBank/DDBJ whole genome shotgun (WGS) entry which is preliminary data.</text>
</comment>
<evidence type="ECO:0000313" key="4">
    <source>
        <dbReference type="EMBL" id="SPN97632.1"/>
    </source>
</evidence>
<evidence type="ECO:0000313" key="5">
    <source>
        <dbReference type="Proteomes" id="UP001187682"/>
    </source>
</evidence>
<dbReference type="Proteomes" id="UP001187682">
    <property type="component" value="Unassembled WGS sequence"/>
</dbReference>
<dbReference type="InterPro" id="IPR033449">
    <property type="entry name" value="Rit1_N"/>
</dbReference>
<organism evidence="4 5">
    <name type="scientific">Cephalotrichum gorgonifer</name>
    <dbReference type="NCBI Taxonomy" id="2041049"/>
    <lineage>
        <taxon>Eukaryota</taxon>
        <taxon>Fungi</taxon>
        <taxon>Dikarya</taxon>
        <taxon>Ascomycota</taxon>
        <taxon>Pezizomycotina</taxon>
        <taxon>Sordariomycetes</taxon>
        <taxon>Hypocreomycetidae</taxon>
        <taxon>Microascales</taxon>
        <taxon>Microascaceae</taxon>
        <taxon>Cephalotrichum</taxon>
    </lineage>
</organism>
<dbReference type="GO" id="GO:0043399">
    <property type="term" value="F:tRNA adenosine(64)-2'-O-ribosylphosphate transferase activity"/>
    <property type="evidence" value="ECO:0007669"/>
    <property type="project" value="InterPro"/>
</dbReference>
<protein>
    <submittedName>
        <fullName evidence="4">Related to 2`-O-ribosyl phosphate transferase RIT1</fullName>
    </submittedName>
</protein>
<name>A0AAE8SRK4_9PEZI</name>
<sequence>MAAHPSVSDLVLPSQPSLNTLLKTLKKQGLSPHNRFRSILRDADFVASAVASLGRRPLVANERCGSWYVEPARKAGSAYFKSTDGHTGQWGFSCRRLNLHLLDLIEENDGCIIVDSTRRGKRMPDALSKTIPIWCAVINMALFPDLPASHTLHTPPNVVPSTEHAQISALLPTFLSSLQALNLDLPSLRSKLSKPLRPYWVTPETRLQEQQEGAGPREAVFEDFRPVVCCTASSRSSSELSTFEGYVQGAADDTEHWAMGLTAPIFWQHADLLLSTDDADLPGVIARLLEEEKREREADGDAERGVKVSACMYVCQLPLSEPAAGSDNECQIVFLDDAVTPRDGWVKGPRRMELGLGNARNASKNLRSALPAVSAFVERFLGFPSSEEVLRPGVQGRRDPPEEGNQELHKEESRVLQEDTKGAEAEVAGKSRGNVRIVIACPTGKDLSLATALALHCRLFTPDDKPLQKPLEDASMNKAAIRQRLGRMMIAFPGANPQRATLQSVNRREMGQGVAQ</sequence>
<feature type="compositionally biased region" description="Basic and acidic residues" evidence="1">
    <location>
        <begin position="396"/>
        <end position="428"/>
    </location>
</feature>
<evidence type="ECO:0000259" key="3">
    <source>
        <dbReference type="Pfam" id="PF17184"/>
    </source>
</evidence>
<dbReference type="AlphaFoldDB" id="A0AAE8SRK4"/>
<feature type="domain" description="Rit1 N-terminal" evidence="3">
    <location>
        <begin position="25"/>
        <end position="289"/>
    </location>
</feature>
<dbReference type="PANTHER" id="PTHR31811">
    <property type="entry name" value="TRNA A64-2'-O-RIBOSYLPHOSPHATE TRANSFERASE"/>
    <property type="match status" value="1"/>
</dbReference>
<dbReference type="PIRSF" id="PIRSF007747">
    <property type="entry name" value="Ribosyl_Ptfrase"/>
    <property type="match status" value="1"/>
</dbReference>
<dbReference type="Pfam" id="PF17184">
    <property type="entry name" value="Rit1_C"/>
    <property type="match status" value="1"/>
</dbReference>
<dbReference type="PANTHER" id="PTHR31811:SF0">
    <property type="entry name" value="TRNA A64-2'-O-RIBOSYLPHOSPHATE TRANSFERASE"/>
    <property type="match status" value="1"/>
</dbReference>
<dbReference type="GO" id="GO:0005737">
    <property type="term" value="C:cytoplasm"/>
    <property type="evidence" value="ECO:0007669"/>
    <property type="project" value="TreeGrafter"/>
</dbReference>
<keyword evidence="4" id="KW-0808">Transferase</keyword>
<evidence type="ECO:0000256" key="1">
    <source>
        <dbReference type="SAM" id="MobiDB-lite"/>
    </source>
</evidence>
<keyword evidence="5" id="KW-1185">Reference proteome</keyword>
<dbReference type="GO" id="GO:0019988">
    <property type="term" value="P:charged-tRNA amino acid modification"/>
    <property type="evidence" value="ECO:0007669"/>
    <property type="project" value="InterPro"/>
</dbReference>
<dbReference type="EMBL" id="ONZQ02000001">
    <property type="protein sequence ID" value="SPN97632.1"/>
    <property type="molecule type" value="Genomic_DNA"/>
</dbReference>
<dbReference type="InterPro" id="IPR033421">
    <property type="entry name" value="Rit1_DUSP-like"/>
</dbReference>
<proteinExistence type="predicted"/>
<dbReference type="InterPro" id="IPR007306">
    <property type="entry name" value="Rit1"/>
</dbReference>
<accession>A0AAE8SRK4</accession>
<dbReference type="Pfam" id="PF04179">
    <property type="entry name" value="Init_tRNA_PT"/>
    <property type="match status" value="1"/>
</dbReference>
<evidence type="ECO:0000259" key="2">
    <source>
        <dbReference type="Pfam" id="PF04179"/>
    </source>
</evidence>
<reference evidence="4" key="1">
    <citation type="submission" date="2018-03" db="EMBL/GenBank/DDBJ databases">
        <authorList>
            <person name="Guldener U."/>
        </authorList>
    </citation>
    <scope>NUCLEOTIDE SEQUENCE</scope>
</reference>
<gene>
    <name evidence="4" type="ORF">DNG_01144</name>
</gene>
<feature type="domain" description="Rit1 DUSP-like" evidence="2">
    <location>
        <begin position="409"/>
        <end position="507"/>
    </location>
</feature>